<keyword evidence="10" id="KW-1185">Reference proteome</keyword>
<feature type="compositionally biased region" description="Basic and acidic residues" evidence="6">
    <location>
        <begin position="914"/>
        <end position="924"/>
    </location>
</feature>
<dbReference type="CDD" id="cd14498">
    <property type="entry name" value="DSP"/>
    <property type="match status" value="1"/>
</dbReference>
<evidence type="ECO:0000313" key="9">
    <source>
        <dbReference type="EMBL" id="CAK9087239.1"/>
    </source>
</evidence>
<feature type="coiled-coil region" evidence="5">
    <location>
        <begin position="206"/>
        <end position="233"/>
    </location>
</feature>
<comment type="caution">
    <text evidence="9">The sequence shown here is derived from an EMBL/GenBank/DDBJ whole genome shotgun (WGS) entry which is preliminary data.</text>
</comment>
<accession>A0ABP0QG70</accession>
<dbReference type="EC" id="3.1.3.48" evidence="2"/>
<keyword evidence="3" id="KW-0378">Hydrolase</keyword>
<keyword evidence="5" id="KW-0175">Coiled coil</keyword>
<evidence type="ECO:0000256" key="3">
    <source>
        <dbReference type="ARBA" id="ARBA00022801"/>
    </source>
</evidence>
<dbReference type="InterPro" id="IPR020422">
    <property type="entry name" value="TYR_PHOSPHATASE_DUAL_dom"/>
</dbReference>
<feature type="domain" description="Tyrosine specific protein phosphatases" evidence="8">
    <location>
        <begin position="746"/>
        <end position="799"/>
    </location>
</feature>
<dbReference type="EMBL" id="CAXAMN010024495">
    <property type="protein sequence ID" value="CAK9087239.1"/>
    <property type="molecule type" value="Genomic_DNA"/>
</dbReference>
<feature type="region of interest" description="Disordered" evidence="6">
    <location>
        <begin position="516"/>
        <end position="599"/>
    </location>
</feature>
<reference evidence="9 10" key="1">
    <citation type="submission" date="2024-02" db="EMBL/GenBank/DDBJ databases">
        <authorList>
            <person name="Chen Y."/>
            <person name="Shah S."/>
            <person name="Dougan E. K."/>
            <person name="Thang M."/>
            <person name="Chan C."/>
        </authorList>
    </citation>
    <scope>NUCLEOTIDE SEQUENCE [LARGE SCALE GENOMIC DNA]</scope>
</reference>
<feature type="compositionally biased region" description="Polar residues" evidence="6">
    <location>
        <begin position="293"/>
        <end position="302"/>
    </location>
</feature>
<feature type="compositionally biased region" description="Basic residues" evidence="6">
    <location>
        <begin position="372"/>
        <end position="385"/>
    </location>
</feature>
<dbReference type="PROSITE" id="PS50054">
    <property type="entry name" value="TYR_PHOSPHATASE_DUAL"/>
    <property type="match status" value="1"/>
</dbReference>
<dbReference type="InterPro" id="IPR000387">
    <property type="entry name" value="Tyr_Pase_dom"/>
</dbReference>
<gene>
    <name evidence="9" type="ORF">CCMP2556_LOCUS42195</name>
</gene>
<keyword evidence="4" id="KW-0904">Protein phosphatase</keyword>
<organism evidence="9 10">
    <name type="scientific">Durusdinium trenchii</name>
    <dbReference type="NCBI Taxonomy" id="1381693"/>
    <lineage>
        <taxon>Eukaryota</taxon>
        <taxon>Sar</taxon>
        <taxon>Alveolata</taxon>
        <taxon>Dinophyceae</taxon>
        <taxon>Suessiales</taxon>
        <taxon>Symbiodiniaceae</taxon>
        <taxon>Durusdinium</taxon>
    </lineage>
</organism>
<evidence type="ECO:0000256" key="2">
    <source>
        <dbReference type="ARBA" id="ARBA00013064"/>
    </source>
</evidence>
<evidence type="ECO:0000259" key="7">
    <source>
        <dbReference type="PROSITE" id="PS50054"/>
    </source>
</evidence>
<evidence type="ECO:0000256" key="5">
    <source>
        <dbReference type="SAM" id="Coils"/>
    </source>
</evidence>
<feature type="compositionally biased region" description="Basic residues" evidence="6">
    <location>
        <begin position="893"/>
        <end position="903"/>
    </location>
</feature>
<dbReference type="PANTHER" id="PTHR10159">
    <property type="entry name" value="DUAL SPECIFICITY PROTEIN PHOSPHATASE"/>
    <property type="match status" value="1"/>
</dbReference>
<feature type="compositionally biased region" description="Basic and acidic residues" evidence="6">
    <location>
        <begin position="931"/>
        <end position="946"/>
    </location>
</feature>
<feature type="region of interest" description="Disordered" evidence="6">
    <location>
        <begin position="255"/>
        <end position="302"/>
    </location>
</feature>
<feature type="compositionally biased region" description="Low complexity" evidence="6">
    <location>
        <begin position="171"/>
        <end position="181"/>
    </location>
</feature>
<sequence>MAAGALVQQLREALASEKQSKATAIEVLEEEMQAQRAVAQEATQQELHDGEERWSSELATQALREETAVRGLKEEVEVLKLQAEHWRLLEVAEKATKDQTEASLLSSQLAAGEQQVQLYRLRGEAAAEAEAQMVISRLEMSLEEGARHQKEAIELRAMLGALRERCQRQEQALARQRATARSNLPRPPPLGRAARESGALRGLASRVQAEVHLKTVNEEAEDAKIEKDAFSAEGSISEASFQPDVFTAARDLQEEGHFQWRGEDSPTSQGDSPRRRRSVANGVHPGRLCRGQGQPTAGLSQSDSRVRFNGIVQLRMCKPFILSQPLGQPFNCSARDAFGAFYCAELSASRAPWGKSAASSAALAPQEEPSHRWRKPSGKAQKQVHRVWPLRRPVDPAQVSRAPSRSHHLVSVKGLKASVCSLSCPHHKEKAPVPRRSYRYQHFKVPIFPRATTARVLRSLHQAPFPDPVRNLSCLHQGVKPQMVSRQPLPQFFLSTGVIDESVWCAGVVNQCHAVSEEPTPAVSGDQPSAPKMEVKTEDVEEASTGTITPPASPRTIAPAPAQPKGKGKGKGAKGKAPVAKAKPKASTARTSLPKAPLAAGSGMSELLQRVSAIGEKKDREEAKEIGDIDLSQIDPSAARERVTCPRCEKEVLAEHLESHMTAHSSEILPWLFLGGKRNLENDQELTLRTGITHVLNLAPDVNPHQDIIDYVTNYNQERGLPFVYKQLHFGDTAEQDILSELPGALEFIHQAKLSHEQHHVLVNCAQGVSRSASVTIAYLIQYEAMSLRQAYEHVLQRRTIADPRKEFLNQLGTFECQIFGFATPSLTGEEIFAHRTLLNVDDVTLNTHTPAKATSSTPQELSEASTNAMDSDEAASFYCRRLCYAAVASKAPKGKGKGKRPPPPKAKAPVAPRDVEVTSRAERSCSVSELKQKMETIGKNNRDPDSSNDSEEAGLGDEEISNHSKQRPSVMDWYESSGPPAVTKSTSEWYLDGKPRPSTRSLETVVHSLAEQD</sequence>
<feature type="compositionally biased region" description="Acidic residues" evidence="6">
    <location>
        <begin position="947"/>
        <end position="960"/>
    </location>
</feature>
<feature type="region of interest" description="Disordered" evidence="6">
    <location>
        <begin position="891"/>
        <end position="1014"/>
    </location>
</feature>
<feature type="domain" description="Tyrosine-protein phosphatase" evidence="7">
    <location>
        <begin position="664"/>
        <end position="821"/>
    </location>
</feature>
<evidence type="ECO:0000256" key="4">
    <source>
        <dbReference type="ARBA" id="ARBA00022912"/>
    </source>
</evidence>
<name>A0ABP0QG70_9DINO</name>
<dbReference type="InterPro" id="IPR000340">
    <property type="entry name" value="Dual-sp_phosphatase_cat-dom"/>
</dbReference>
<dbReference type="PANTHER" id="PTHR10159:SF519">
    <property type="entry name" value="DUAL SPECIFICITY PROTEIN PHOSPHATASE MPK3"/>
    <property type="match status" value="1"/>
</dbReference>
<evidence type="ECO:0000313" key="10">
    <source>
        <dbReference type="Proteomes" id="UP001642484"/>
    </source>
</evidence>
<dbReference type="PROSITE" id="PS50056">
    <property type="entry name" value="TYR_PHOSPHATASE_2"/>
    <property type="match status" value="1"/>
</dbReference>
<protein>
    <recommendedName>
        <fullName evidence="2">protein-tyrosine-phosphatase</fullName>
        <ecNumber evidence="2">3.1.3.48</ecNumber>
    </recommendedName>
</protein>
<dbReference type="Pfam" id="PF00782">
    <property type="entry name" value="DSPc"/>
    <property type="match status" value="1"/>
</dbReference>
<dbReference type="InterPro" id="IPR029021">
    <property type="entry name" value="Prot-tyrosine_phosphatase-like"/>
</dbReference>
<comment type="similarity">
    <text evidence="1">Belongs to the protein-tyrosine phosphatase family. Non-receptor class dual specificity subfamily.</text>
</comment>
<feature type="coiled-coil region" evidence="5">
    <location>
        <begin position="11"/>
        <end position="45"/>
    </location>
</feature>
<dbReference type="SUPFAM" id="SSF52799">
    <property type="entry name" value="(Phosphotyrosine protein) phosphatases II"/>
    <property type="match status" value="1"/>
</dbReference>
<feature type="region of interest" description="Disordered" evidence="6">
    <location>
        <begin position="362"/>
        <end position="385"/>
    </location>
</feature>
<dbReference type="Gene3D" id="3.90.190.10">
    <property type="entry name" value="Protein tyrosine phosphatase superfamily"/>
    <property type="match status" value="1"/>
</dbReference>
<dbReference type="SMART" id="SM00195">
    <property type="entry name" value="DSPc"/>
    <property type="match status" value="1"/>
</dbReference>
<feature type="compositionally biased region" description="Basic and acidic residues" evidence="6">
    <location>
        <begin position="255"/>
        <end position="264"/>
    </location>
</feature>
<evidence type="ECO:0000256" key="1">
    <source>
        <dbReference type="ARBA" id="ARBA00008601"/>
    </source>
</evidence>
<feature type="region of interest" description="Disordered" evidence="6">
    <location>
        <begin position="850"/>
        <end position="869"/>
    </location>
</feature>
<feature type="region of interest" description="Disordered" evidence="6">
    <location>
        <begin position="171"/>
        <end position="199"/>
    </location>
</feature>
<proteinExistence type="inferred from homology"/>
<evidence type="ECO:0000259" key="8">
    <source>
        <dbReference type="PROSITE" id="PS50056"/>
    </source>
</evidence>
<dbReference type="Proteomes" id="UP001642484">
    <property type="component" value="Unassembled WGS sequence"/>
</dbReference>
<evidence type="ECO:0000256" key="6">
    <source>
        <dbReference type="SAM" id="MobiDB-lite"/>
    </source>
</evidence>